<keyword evidence="2" id="KW-0238">DNA-binding</keyword>
<dbReference type="EMBL" id="QJKF01000001">
    <property type="protein sequence ID" value="PXX70781.1"/>
    <property type="molecule type" value="Genomic_DNA"/>
</dbReference>
<dbReference type="PANTHER" id="PTHR33164:SF43">
    <property type="entry name" value="HTH-TYPE TRANSCRIPTIONAL REPRESSOR YETL"/>
    <property type="match status" value="1"/>
</dbReference>
<dbReference type="RefSeq" id="WP_040734948.1">
    <property type="nucleotide sequence ID" value="NZ_QJKF01000001.1"/>
</dbReference>
<organism evidence="5 6">
    <name type="scientific">Nocardia tenerifensis</name>
    <dbReference type="NCBI Taxonomy" id="228006"/>
    <lineage>
        <taxon>Bacteria</taxon>
        <taxon>Bacillati</taxon>
        <taxon>Actinomycetota</taxon>
        <taxon>Actinomycetes</taxon>
        <taxon>Mycobacteriales</taxon>
        <taxon>Nocardiaceae</taxon>
        <taxon>Nocardia</taxon>
    </lineage>
</organism>
<dbReference type="InterPro" id="IPR039422">
    <property type="entry name" value="MarR/SlyA-like"/>
</dbReference>
<keyword evidence="3" id="KW-0804">Transcription</keyword>
<dbReference type="InterPro" id="IPR000835">
    <property type="entry name" value="HTH_MarR-typ"/>
</dbReference>
<dbReference type="GO" id="GO:0006950">
    <property type="term" value="P:response to stress"/>
    <property type="evidence" value="ECO:0007669"/>
    <property type="project" value="TreeGrafter"/>
</dbReference>
<dbReference type="OrthoDB" id="3177763at2"/>
<dbReference type="GO" id="GO:0003700">
    <property type="term" value="F:DNA-binding transcription factor activity"/>
    <property type="evidence" value="ECO:0007669"/>
    <property type="project" value="InterPro"/>
</dbReference>
<dbReference type="PANTHER" id="PTHR33164">
    <property type="entry name" value="TRANSCRIPTIONAL REGULATOR, MARR FAMILY"/>
    <property type="match status" value="1"/>
</dbReference>
<protein>
    <submittedName>
        <fullName evidence="5">MarR family transcriptional regulator</fullName>
    </submittedName>
</protein>
<dbReference type="InterPro" id="IPR023187">
    <property type="entry name" value="Tscrpt_reg_MarR-type_CS"/>
</dbReference>
<proteinExistence type="predicted"/>
<dbReference type="SMART" id="SM00347">
    <property type="entry name" value="HTH_MARR"/>
    <property type="match status" value="1"/>
</dbReference>
<comment type="caution">
    <text evidence="5">The sequence shown here is derived from an EMBL/GenBank/DDBJ whole genome shotgun (WGS) entry which is preliminary data.</text>
</comment>
<evidence type="ECO:0000256" key="3">
    <source>
        <dbReference type="ARBA" id="ARBA00023163"/>
    </source>
</evidence>
<dbReference type="Pfam" id="PF12802">
    <property type="entry name" value="MarR_2"/>
    <property type="match status" value="1"/>
</dbReference>
<dbReference type="InterPro" id="IPR036390">
    <property type="entry name" value="WH_DNA-bd_sf"/>
</dbReference>
<keyword evidence="6" id="KW-1185">Reference proteome</keyword>
<sequence>MGSYRDEVGSLTFMVRKVWLNMRAAIGEELKAFGLSTSQYATLMMTAAHPGMSVADIAREVASSRQAANEMLGGLEQEGLIERRPHPTDRRTHQITVTEAGRARLAEARIAVGRREAELEADFTPAQRAAIRDWLDQIPNACH</sequence>
<evidence type="ECO:0000256" key="1">
    <source>
        <dbReference type="ARBA" id="ARBA00023015"/>
    </source>
</evidence>
<name>A0A318K8D5_9NOCA</name>
<dbReference type="PROSITE" id="PS01117">
    <property type="entry name" value="HTH_MARR_1"/>
    <property type="match status" value="1"/>
</dbReference>
<dbReference type="InterPro" id="IPR036388">
    <property type="entry name" value="WH-like_DNA-bd_sf"/>
</dbReference>
<gene>
    <name evidence="5" type="ORF">DFR70_101202</name>
</gene>
<accession>A0A318K8D5</accession>
<evidence type="ECO:0000313" key="6">
    <source>
        <dbReference type="Proteomes" id="UP000247569"/>
    </source>
</evidence>
<evidence type="ECO:0000259" key="4">
    <source>
        <dbReference type="PROSITE" id="PS50995"/>
    </source>
</evidence>
<dbReference type="SUPFAM" id="SSF46785">
    <property type="entry name" value="Winged helix' DNA-binding domain"/>
    <property type="match status" value="1"/>
</dbReference>
<dbReference type="AlphaFoldDB" id="A0A318K8D5"/>
<dbReference type="PROSITE" id="PS50995">
    <property type="entry name" value="HTH_MARR_2"/>
    <property type="match status" value="1"/>
</dbReference>
<dbReference type="GO" id="GO:0003677">
    <property type="term" value="F:DNA binding"/>
    <property type="evidence" value="ECO:0007669"/>
    <property type="project" value="UniProtKB-KW"/>
</dbReference>
<keyword evidence="1" id="KW-0805">Transcription regulation</keyword>
<feature type="domain" description="HTH marR-type" evidence="4">
    <location>
        <begin position="8"/>
        <end position="140"/>
    </location>
</feature>
<dbReference type="Proteomes" id="UP000247569">
    <property type="component" value="Unassembled WGS sequence"/>
</dbReference>
<reference evidence="5 6" key="1">
    <citation type="submission" date="2018-05" db="EMBL/GenBank/DDBJ databases">
        <title>Genomic Encyclopedia of Type Strains, Phase IV (KMG-IV): sequencing the most valuable type-strain genomes for metagenomic binning, comparative biology and taxonomic classification.</title>
        <authorList>
            <person name="Goeker M."/>
        </authorList>
    </citation>
    <scope>NUCLEOTIDE SEQUENCE [LARGE SCALE GENOMIC DNA]</scope>
    <source>
        <strain evidence="5 6">DSM 44704</strain>
    </source>
</reference>
<evidence type="ECO:0000256" key="2">
    <source>
        <dbReference type="ARBA" id="ARBA00023125"/>
    </source>
</evidence>
<dbReference type="Gene3D" id="1.10.10.10">
    <property type="entry name" value="Winged helix-like DNA-binding domain superfamily/Winged helix DNA-binding domain"/>
    <property type="match status" value="1"/>
</dbReference>
<evidence type="ECO:0000313" key="5">
    <source>
        <dbReference type="EMBL" id="PXX70781.1"/>
    </source>
</evidence>